<protein>
    <recommendedName>
        <fullName evidence="5">Lipoprotein</fullName>
    </recommendedName>
</protein>
<dbReference type="Proteomes" id="UP000236735">
    <property type="component" value="Unassembled WGS sequence"/>
</dbReference>
<feature type="chain" id="PRO_5009285027" description="Lipoprotein" evidence="2">
    <location>
        <begin position="26"/>
        <end position="139"/>
    </location>
</feature>
<evidence type="ECO:0000256" key="2">
    <source>
        <dbReference type="SAM" id="SignalP"/>
    </source>
</evidence>
<name>A0A1H5TGL0_XYLRU</name>
<gene>
    <name evidence="3" type="ORF">SAMN05216354_1051</name>
</gene>
<evidence type="ECO:0000313" key="4">
    <source>
        <dbReference type="Proteomes" id="UP000236735"/>
    </source>
</evidence>
<accession>A0A1H5TGL0</accession>
<organism evidence="3 4">
    <name type="scientific">Xylanibacter ruminicola</name>
    <name type="common">Prevotella ruminicola</name>
    <dbReference type="NCBI Taxonomy" id="839"/>
    <lineage>
        <taxon>Bacteria</taxon>
        <taxon>Pseudomonadati</taxon>
        <taxon>Bacteroidota</taxon>
        <taxon>Bacteroidia</taxon>
        <taxon>Bacteroidales</taxon>
        <taxon>Prevotellaceae</taxon>
        <taxon>Xylanibacter</taxon>
    </lineage>
</organism>
<evidence type="ECO:0000256" key="1">
    <source>
        <dbReference type="SAM" id="MobiDB-lite"/>
    </source>
</evidence>
<dbReference type="AlphaFoldDB" id="A0A1H5TGL0"/>
<evidence type="ECO:0000313" key="3">
    <source>
        <dbReference type="EMBL" id="SEF61904.1"/>
    </source>
</evidence>
<keyword evidence="2" id="KW-0732">Signal</keyword>
<dbReference type="EMBL" id="FNUV01000002">
    <property type="protein sequence ID" value="SEF61904.1"/>
    <property type="molecule type" value="Genomic_DNA"/>
</dbReference>
<feature type="signal peptide" evidence="2">
    <location>
        <begin position="1"/>
        <end position="25"/>
    </location>
</feature>
<sequence length="139" mass="15079">MKKIINMSLMMALFTVLTLCFTACSNDDDDKLPAPQITLNEANIEGDILCVQADVIAKGRTSAILLTITGKDGSTKVTYPVTDNKYIGVLNIDGFHVHVDINGKNVEEGDLLKMTVTDAEGQSVTAQKDITAEEEDEDE</sequence>
<feature type="region of interest" description="Disordered" evidence="1">
    <location>
        <begin position="120"/>
        <end position="139"/>
    </location>
</feature>
<evidence type="ECO:0008006" key="5">
    <source>
        <dbReference type="Google" id="ProtNLM"/>
    </source>
</evidence>
<proteinExistence type="predicted"/>
<reference evidence="3 4" key="1">
    <citation type="submission" date="2016-10" db="EMBL/GenBank/DDBJ databases">
        <authorList>
            <person name="de Groot N.N."/>
        </authorList>
    </citation>
    <scope>NUCLEOTIDE SEQUENCE [LARGE SCALE GENOMIC DNA]</scope>
    <source>
        <strain evidence="3 4">AR32</strain>
    </source>
</reference>
<dbReference type="RefSeq" id="WP_091766931.1">
    <property type="nucleotide sequence ID" value="NZ_FNUV01000002.1"/>
</dbReference>